<evidence type="ECO:0000313" key="2">
    <source>
        <dbReference type="Proteomes" id="UP000652430"/>
    </source>
</evidence>
<dbReference type="RefSeq" id="WP_189674940.1">
    <property type="nucleotide sequence ID" value="NZ_BNAQ01000001.1"/>
</dbReference>
<dbReference type="EMBL" id="BNAQ01000001">
    <property type="protein sequence ID" value="GHH08810.1"/>
    <property type="molecule type" value="Genomic_DNA"/>
</dbReference>
<evidence type="ECO:0008006" key="3">
    <source>
        <dbReference type="Google" id="ProtNLM"/>
    </source>
</evidence>
<proteinExistence type="predicted"/>
<dbReference type="PIRSF" id="PIRSF032131">
    <property type="entry name" value="UCP032131"/>
    <property type="match status" value="1"/>
</dbReference>
<dbReference type="Pfam" id="PF06676">
    <property type="entry name" value="DUF1178"/>
    <property type="match status" value="1"/>
</dbReference>
<dbReference type="Proteomes" id="UP000652430">
    <property type="component" value="Unassembled WGS sequence"/>
</dbReference>
<accession>A0ABQ3L8S3</accession>
<keyword evidence="2" id="KW-1185">Reference proteome</keyword>
<name>A0ABQ3L8S3_9SPHN</name>
<comment type="caution">
    <text evidence="1">The sequence shown here is derived from an EMBL/GenBank/DDBJ whole genome shotgun (WGS) entry which is preliminary data.</text>
</comment>
<organism evidence="1 2">
    <name type="scientific">Sphingomonas glacialis</name>
    <dbReference type="NCBI Taxonomy" id="658225"/>
    <lineage>
        <taxon>Bacteria</taxon>
        <taxon>Pseudomonadati</taxon>
        <taxon>Pseudomonadota</taxon>
        <taxon>Alphaproteobacteria</taxon>
        <taxon>Sphingomonadales</taxon>
        <taxon>Sphingomonadaceae</taxon>
        <taxon>Sphingomonas</taxon>
    </lineage>
</organism>
<dbReference type="InterPro" id="IPR009562">
    <property type="entry name" value="DUF1178"/>
</dbReference>
<evidence type="ECO:0000313" key="1">
    <source>
        <dbReference type="EMBL" id="GHH08810.1"/>
    </source>
</evidence>
<gene>
    <name evidence="1" type="ORF">GCM10008023_04720</name>
</gene>
<sequence>MIVFDLRCSKTHVFEAWFGSSRAFEDQQESGLLACPICGDRTVTKAVMAPNVGAKGNSRSAIAVTKPDSPAQPTPQAIKAALHALASAQAQMLETSQWVGRGFADQARAMHVGETASTPIHGETTVAEAKALIDDGVPIAALPLPVVPPRSVN</sequence>
<reference evidence="2" key="1">
    <citation type="journal article" date="2019" name="Int. J. Syst. Evol. Microbiol.">
        <title>The Global Catalogue of Microorganisms (GCM) 10K type strain sequencing project: providing services to taxonomists for standard genome sequencing and annotation.</title>
        <authorList>
            <consortium name="The Broad Institute Genomics Platform"/>
            <consortium name="The Broad Institute Genome Sequencing Center for Infectious Disease"/>
            <person name="Wu L."/>
            <person name="Ma J."/>
        </authorList>
    </citation>
    <scope>NUCLEOTIDE SEQUENCE [LARGE SCALE GENOMIC DNA]</scope>
    <source>
        <strain evidence="2">CGMCC 1.8957</strain>
    </source>
</reference>
<protein>
    <recommendedName>
        <fullName evidence="3">DUF1178 family protein</fullName>
    </recommendedName>
</protein>